<name>A0AAW5E9H4_9BACI</name>
<dbReference type="CDD" id="cd02570">
    <property type="entry name" value="PseudoU_synth_EcTruA"/>
    <property type="match status" value="1"/>
</dbReference>
<feature type="binding site" evidence="4 6">
    <location>
        <position position="111"/>
    </location>
    <ligand>
        <name>substrate</name>
    </ligand>
</feature>
<evidence type="ECO:0000256" key="3">
    <source>
        <dbReference type="ARBA" id="ARBA00023235"/>
    </source>
</evidence>
<dbReference type="PIRSF" id="PIRSF001430">
    <property type="entry name" value="tRNA_psdUrid_synth"/>
    <property type="match status" value="1"/>
</dbReference>
<feature type="domain" description="Pseudouridine synthase I TruA alpha/beta" evidence="8">
    <location>
        <begin position="8"/>
        <end position="105"/>
    </location>
</feature>
<dbReference type="PANTHER" id="PTHR11142:SF0">
    <property type="entry name" value="TRNA PSEUDOURIDINE SYNTHASE-LIKE 1"/>
    <property type="match status" value="1"/>
</dbReference>
<evidence type="ECO:0000256" key="1">
    <source>
        <dbReference type="ARBA" id="ARBA00009375"/>
    </source>
</evidence>
<dbReference type="InterPro" id="IPR020095">
    <property type="entry name" value="PsdUridine_synth_TruA_C"/>
</dbReference>
<dbReference type="Gene3D" id="3.30.70.580">
    <property type="entry name" value="Pseudouridine synthase I, catalytic domain, N-terminal subdomain"/>
    <property type="match status" value="1"/>
</dbReference>
<dbReference type="PANTHER" id="PTHR11142">
    <property type="entry name" value="PSEUDOURIDYLATE SYNTHASE"/>
    <property type="match status" value="1"/>
</dbReference>
<comment type="catalytic activity">
    <reaction evidence="4 7">
        <text>uridine(38/39/40) in tRNA = pseudouridine(38/39/40) in tRNA</text>
        <dbReference type="Rhea" id="RHEA:22376"/>
        <dbReference type="Rhea" id="RHEA-COMP:10085"/>
        <dbReference type="Rhea" id="RHEA-COMP:10087"/>
        <dbReference type="ChEBI" id="CHEBI:65314"/>
        <dbReference type="ChEBI" id="CHEBI:65315"/>
        <dbReference type="EC" id="5.4.99.12"/>
    </reaction>
</comment>
<dbReference type="EC" id="5.4.99.12" evidence="4"/>
<sequence length="247" mass="27946">MERVKCIIAYDGTNFSGYQVQPNKRTVQSEIEGALKKMHKGYEVKIVASGRTDAKVHALGQVIHFDSTFTISPDRWKQALNALFPDDIQVKSVEIADSGFHARYDVSAKEYRYKLLTSHEGNVFERNYSYHYPYPLDLDAMRKAADYLVGTHDFSSFCASRTGVKDKVRTITHIQIEKQTDELIFSFLGNGFLYNMVRILVGTLLDVGRGAIPPFEVKNILASRDRTLAGKTAPGQGLYLWKVFYGD</sequence>
<organism evidence="9 10">
    <name type="scientific">Fredinandcohnia quinoae</name>
    <dbReference type="NCBI Taxonomy" id="2918902"/>
    <lineage>
        <taxon>Bacteria</taxon>
        <taxon>Bacillati</taxon>
        <taxon>Bacillota</taxon>
        <taxon>Bacilli</taxon>
        <taxon>Bacillales</taxon>
        <taxon>Bacillaceae</taxon>
        <taxon>Fredinandcohnia</taxon>
    </lineage>
</organism>
<comment type="caution">
    <text evidence="4">Lacks conserved residue(s) required for the propagation of feature annotation.</text>
</comment>
<dbReference type="Gene3D" id="3.30.70.660">
    <property type="entry name" value="Pseudouridine synthase I, catalytic domain, C-terminal subdomain"/>
    <property type="match status" value="1"/>
</dbReference>
<protein>
    <recommendedName>
        <fullName evidence="4">tRNA pseudouridine synthase A</fullName>
        <ecNumber evidence="4">5.4.99.12</ecNumber>
    </recommendedName>
    <alternativeName>
        <fullName evidence="4">tRNA pseudouridine(38-40) synthase</fullName>
    </alternativeName>
    <alternativeName>
        <fullName evidence="4">tRNA pseudouridylate synthase I</fullName>
    </alternativeName>
    <alternativeName>
        <fullName evidence="4">tRNA-uridine isomerase I</fullName>
    </alternativeName>
</protein>
<evidence type="ECO:0000259" key="8">
    <source>
        <dbReference type="Pfam" id="PF01416"/>
    </source>
</evidence>
<accession>A0AAW5E9H4</accession>
<keyword evidence="3 4" id="KW-0413">Isomerase</keyword>
<comment type="similarity">
    <text evidence="1 4 7">Belongs to the tRNA pseudouridine synthase TruA family.</text>
</comment>
<dbReference type="Proteomes" id="UP001431131">
    <property type="component" value="Unassembled WGS sequence"/>
</dbReference>
<dbReference type="HAMAP" id="MF_00171">
    <property type="entry name" value="TruA"/>
    <property type="match status" value="1"/>
</dbReference>
<evidence type="ECO:0000256" key="6">
    <source>
        <dbReference type="PIRSR" id="PIRSR001430-2"/>
    </source>
</evidence>
<feature type="active site" description="Nucleophile" evidence="4 5">
    <location>
        <position position="53"/>
    </location>
</feature>
<dbReference type="EMBL" id="JAKTTI010000018">
    <property type="protein sequence ID" value="MCH1626051.1"/>
    <property type="molecule type" value="Genomic_DNA"/>
</dbReference>
<evidence type="ECO:0000256" key="7">
    <source>
        <dbReference type="RuleBase" id="RU003792"/>
    </source>
</evidence>
<dbReference type="GO" id="GO:0003723">
    <property type="term" value="F:RNA binding"/>
    <property type="evidence" value="ECO:0007669"/>
    <property type="project" value="InterPro"/>
</dbReference>
<dbReference type="Pfam" id="PF01416">
    <property type="entry name" value="PseudoU_synth_1"/>
    <property type="match status" value="2"/>
</dbReference>
<dbReference type="NCBIfam" id="TIGR00071">
    <property type="entry name" value="hisT_truA"/>
    <property type="match status" value="1"/>
</dbReference>
<dbReference type="SUPFAM" id="SSF55120">
    <property type="entry name" value="Pseudouridine synthase"/>
    <property type="match status" value="1"/>
</dbReference>
<dbReference type="RefSeq" id="WP_240255977.1">
    <property type="nucleotide sequence ID" value="NZ_JAKTTI010000018.1"/>
</dbReference>
<comment type="function">
    <text evidence="4">Formation of pseudouridine at positions 38, 39 and 40 in the anticodon stem and loop of transfer RNAs.</text>
</comment>
<dbReference type="InterPro" id="IPR020103">
    <property type="entry name" value="PsdUridine_synth_cat_dom_sf"/>
</dbReference>
<comment type="subunit">
    <text evidence="4">Homodimer.</text>
</comment>
<comment type="caution">
    <text evidence="9">The sequence shown here is derived from an EMBL/GenBank/DDBJ whole genome shotgun (WGS) entry which is preliminary data.</text>
</comment>
<dbReference type="GO" id="GO:0031119">
    <property type="term" value="P:tRNA pseudouridine synthesis"/>
    <property type="evidence" value="ECO:0007669"/>
    <property type="project" value="UniProtKB-UniRule"/>
</dbReference>
<evidence type="ECO:0000313" key="9">
    <source>
        <dbReference type="EMBL" id="MCH1626051.1"/>
    </source>
</evidence>
<dbReference type="InterPro" id="IPR020097">
    <property type="entry name" value="PsdUridine_synth_TruA_a/b_dom"/>
</dbReference>
<evidence type="ECO:0000256" key="5">
    <source>
        <dbReference type="PIRSR" id="PIRSR001430-1"/>
    </source>
</evidence>
<keyword evidence="2 4" id="KW-0819">tRNA processing</keyword>
<evidence type="ECO:0000313" key="10">
    <source>
        <dbReference type="Proteomes" id="UP001431131"/>
    </source>
</evidence>
<proteinExistence type="inferred from homology"/>
<gene>
    <name evidence="4 9" type="primary">truA</name>
    <name evidence="9" type="ORF">MJG50_11980</name>
</gene>
<dbReference type="InterPro" id="IPR020094">
    <property type="entry name" value="TruA/RsuA/RluB/E/F_N"/>
</dbReference>
<keyword evidence="10" id="KW-1185">Reference proteome</keyword>
<dbReference type="FunFam" id="3.30.70.580:FF:000001">
    <property type="entry name" value="tRNA pseudouridine synthase A"/>
    <property type="match status" value="1"/>
</dbReference>
<dbReference type="GO" id="GO:0160147">
    <property type="term" value="F:tRNA pseudouridine(38-40) synthase activity"/>
    <property type="evidence" value="ECO:0007669"/>
    <property type="project" value="UniProtKB-EC"/>
</dbReference>
<dbReference type="InterPro" id="IPR001406">
    <property type="entry name" value="PsdUridine_synth_TruA"/>
</dbReference>
<evidence type="ECO:0000256" key="2">
    <source>
        <dbReference type="ARBA" id="ARBA00022694"/>
    </source>
</evidence>
<reference evidence="9" key="1">
    <citation type="submission" date="2022-02" db="EMBL/GenBank/DDBJ databases">
        <title>Fredinandcohnia quinoae sp. nov. isolated from Chenopodium quinoa seeds.</title>
        <authorList>
            <person name="Saati-Santamaria Z."/>
            <person name="Flores-Felix J.D."/>
            <person name="Igual J.M."/>
            <person name="Velazquez E."/>
            <person name="Garcia-Fraile P."/>
            <person name="Martinez-Molina E."/>
        </authorList>
    </citation>
    <scope>NUCLEOTIDE SEQUENCE</scope>
    <source>
        <strain evidence="9">SECRCQ15</strain>
    </source>
</reference>
<dbReference type="AlphaFoldDB" id="A0AAW5E9H4"/>
<evidence type="ECO:0000256" key="4">
    <source>
        <dbReference type="HAMAP-Rule" id="MF_00171"/>
    </source>
</evidence>
<feature type="domain" description="Pseudouridine synthase I TruA alpha/beta" evidence="8">
    <location>
        <begin position="144"/>
        <end position="245"/>
    </location>
</feature>